<keyword evidence="1" id="KW-0472">Membrane</keyword>
<dbReference type="KEGG" id="fya:KMW28_24250"/>
<name>A0AAX1ND67_9BACT</name>
<dbReference type="Proteomes" id="UP000678679">
    <property type="component" value="Chromosome 2"/>
</dbReference>
<feature type="transmembrane region" description="Helical" evidence="1">
    <location>
        <begin position="132"/>
        <end position="158"/>
    </location>
</feature>
<evidence type="ECO:0000313" key="3">
    <source>
        <dbReference type="Proteomes" id="UP000678679"/>
    </source>
</evidence>
<keyword evidence="3" id="KW-1185">Reference proteome</keyword>
<reference evidence="2 3" key="1">
    <citation type="submission" date="2021-05" db="EMBL/GenBank/DDBJ databases">
        <title>Comparative genomic studies on the polysaccharide-degrading batcterial strains of the Flammeovirga genus.</title>
        <authorList>
            <person name="Zewei F."/>
            <person name="Zheng Z."/>
            <person name="Yu L."/>
            <person name="Ruyue G."/>
            <person name="Yanhong M."/>
            <person name="Yuanyuan C."/>
            <person name="Jingyan G."/>
            <person name="Wenjun H."/>
        </authorList>
    </citation>
    <scope>NUCLEOTIDE SEQUENCE [LARGE SCALE GENOMIC DNA]</scope>
    <source>
        <strain evidence="2 3">NBRC:100898</strain>
    </source>
</reference>
<evidence type="ECO:0000256" key="1">
    <source>
        <dbReference type="SAM" id="Phobius"/>
    </source>
</evidence>
<keyword evidence="1" id="KW-1133">Transmembrane helix</keyword>
<feature type="transmembrane region" description="Helical" evidence="1">
    <location>
        <begin position="7"/>
        <end position="29"/>
    </location>
</feature>
<protein>
    <submittedName>
        <fullName evidence="2">Uncharacterized protein</fullName>
    </submittedName>
</protein>
<dbReference type="EMBL" id="CP076133">
    <property type="protein sequence ID" value="QWG05535.1"/>
    <property type="molecule type" value="Genomic_DNA"/>
</dbReference>
<sequence length="167" mass="19185">MSLKVSRLIFFVLFILTISLSVSIGYLMYKDQLTTTPLVRESTTNVLLNNNFYIVYKSCDDSLSYFIEKDDNQINIIVDQNKKFKIGTIISQNIDSDCYNSASGVKIEESKMYNIKNESTSNLILQAFTIDFALILKLFAVVIFLGIFLLIFGIRILYFIRKDKVNP</sequence>
<organism evidence="2 3">
    <name type="scientific">Flammeovirga yaeyamensis</name>
    <dbReference type="NCBI Taxonomy" id="367791"/>
    <lineage>
        <taxon>Bacteria</taxon>
        <taxon>Pseudomonadati</taxon>
        <taxon>Bacteroidota</taxon>
        <taxon>Cytophagia</taxon>
        <taxon>Cytophagales</taxon>
        <taxon>Flammeovirgaceae</taxon>
        <taxon>Flammeovirga</taxon>
    </lineage>
</organism>
<accession>A0AAX1ND67</accession>
<gene>
    <name evidence="2" type="ORF">KMW28_24250</name>
</gene>
<dbReference type="RefSeq" id="WP_215585976.1">
    <property type="nucleotide sequence ID" value="NZ_CP076133.1"/>
</dbReference>
<evidence type="ECO:0000313" key="2">
    <source>
        <dbReference type="EMBL" id="QWG05535.1"/>
    </source>
</evidence>
<keyword evidence="1" id="KW-0812">Transmembrane</keyword>
<proteinExistence type="predicted"/>
<dbReference type="AlphaFoldDB" id="A0AAX1ND67"/>